<reference evidence="3 4" key="1">
    <citation type="journal article" date="2009" name="Genome Res.">
        <title>Comparative genomics of the fungal pathogens Candida dubliniensis and Candida albicans.</title>
        <authorList>
            <person name="Jackson A.P."/>
            <person name="Gamble J.A."/>
            <person name="Yeomans T."/>
            <person name="Moran G.P."/>
            <person name="Saunders D."/>
            <person name="Harris D."/>
            <person name="Aslett M."/>
            <person name="Barrell J.F."/>
            <person name="Butler G."/>
            <person name="Citiulo F."/>
            <person name="Coleman D.C."/>
            <person name="de Groot P.W.J."/>
            <person name="Goodwin T.J."/>
            <person name="Quail M.A."/>
            <person name="McQuillan J."/>
            <person name="Munro C.A."/>
            <person name="Pain A."/>
            <person name="Poulter R.T."/>
            <person name="Rajandream M.A."/>
            <person name="Renauld H."/>
            <person name="Spiering M.J."/>
            <person name="Tivey A."/>
            <person name="Gow N.A.R."/>
            <person name="Barrell B."/>
            <person name="Sullivan D.J."/>
            <person name="Berriman M."/>
        </authorList>
    </citation>
    <scope>NUCLEOTIDE SEQUENCE [LARGE SCALE GENOMIC DNA]</scope>
    <source>
        <strain evidence="4">CD36 / ATCC MYA-646 / CBS 7987 / NCPF 3949 / NRRL Y-17841</strain>
    </source>
</reference>
<evidence type="ECO:0000313" key="3">
    <source>
        <dbReference type="EMBL" id="CAX45522.1"/>
    </source>
</evidence>
<dbReference type="GO" id="GO:0000172">
    <property type="term" value="C:ribonuclease MRP complex"/>
    <property type="evidence" value="ECO:0007669"/>
    <property type="project" value="InterPro"/>
</dbReference>
<proteinExistence type="predicted"/>
<sequence length="142" mass="16489">MTEEITIHNTKLTSNIWYYMNLRIVPQPDIPLTNNNNTNLEESFNKIKIDPSIWKSLILKSMNKLYGLIGESIPFEILSQTTTTTTTTTHDNSIIIKIYKQDYEKFNNGLFSYIFSLNDYYGIDINCYIKIEKSGEFLGLVI</sequence>
<dbReference type="HOGENOM" id="CLU_2049401_0_0_1"/>
<dbReference type="AlphaFoldDB" id="B9W9N7"/>
<evidence type="ECO:0000259" key="1">
    <source>
        <dbReference type="Pfam" id="PF20976"/>
    </source>
</evidence>
<keyword evidence="4" id="KW-1185">Reference proteome</keyword>
<evidence type="ECO:0000313" key="4">
    <source>
        <dbReference type="Proteomes" id="UP000002605"/>
    </source>
</evidence>
<dbReference type="EMBL" id="FM992688">
    <property type="protein sequence ID" value="CAX45522.1"/>
    <property type="molecule type" value="Genomic_DNA"/>
</dbReference>
<dbReference type="GO" id="GO:0004526">
    <property type="term" value="F:ribonuclease P activity"/>
    <property type="evidence" value="ECO:0007669"/>
    <property type="project" value="TreeGrafter"/>
</dbReference>
<dbReference type="OrthoDB" id="4077720at2759"/>
<dbReference type="KEGG" id="cdu:CD36_11670"/>
<dbReference type="PANTHER" id="PTHR28173:SF1">
    <property type="entry name" value="RIBONUCLEASES P_MRP PROTEIN SUBUNIT POP8"/>
    <property type="match status" value="1"/>
</dbReference>
<dbReference type="GO" id="GO:0000294">
    <property type="term" value="P:nuclear-transcribed mRNA catabolic process, RNase MRP-dependent"/>
    <property type="evidence" value="ECO:0007669"/>
    <property type="project" value="TreeGrafter"/>
</dbReference>
<feature type="domain" description="Ribonucleases P/MRP subunit Pop8-like" evidence="1">
    <location>
        <begin position="17"/>
        <end position="113"/>
    </location>
</feature>
<dbReference type="PANTHER" id="PTHR28173">
    <property type="entry name" value="RIBONUCLEASES P/MRP PROTEIN SUBUNIT POP8"/>
    <property type="match status" value="1"/>
</dbReference>
<organism evidence="3 4">
    <name type="scientific">Candida dubliniensis (strain CD36 / ATCC MYA-646 / CBS 7987 / NCPF 3949 / NRRL Y-17841)</name>
    <name type="common">Yeast</name>
    <dbReference type="NCBI Taxonomy" id="573826"/>
    <lineage>
        <taxon>Eukaryota</taxon>
        <taxon>Fungi</taxon>
        <taxon>Dikarya</taxon>
        <taxon>Ascomycota</taxon>
        <taxon>Saccharomycotina</taxon>
        <taxon>Pichiomycetes</taxon>
        <taxon>Debaryomycetaceae</taxon>
        <taxon>Candida/Lodderomyces clade</taxon>
        <taxon>Candida</taxon>
    </lineage>
</organism>
<dbReference type="RefSeq" id="XP_002417807.1">
    <property type="nucleotide sequence ID" value="XM_002417762.1"/>
</dbReference>
<accession>B9W9N7</accession>
<dbReference type="GO" id="GO:0008033">
    <property type="term" value="P:tRNA processing"/>
    <property type="evidence" value="ECO:0007669"/>
    <property type="project" value="InterPro"/>
</dbReference>
<name>B9W9N7_CANDC</name>
<evidence type="ECO:0000313" key="2">
    <source>
        <dbReference type="CGD" id="CAL0000168009"/>
    </source>
</evidence>
<dbReference type="GO" id="GO:0034965">
    <property type="term" value="P:intronic box C/D snoRNA processing"/>
    <property type="evidence" value="ECO:0007669"/>
    <property type="project" value="TreeGrafter"/>
</dbReference>
<dbReference type="VEuPathDB" id="FungiDB:CD36_11670"/>
<dbReference type="GeneID" id="8045357"/>
<dbReference type="CGD" id="CAL0000168009">
    <property type="gene designation" value="Cd36_11670"/>
</dbReference>
<dbReference type="GO" id="GO:0005655">
    <property type="term" value="C:nucleolar ribonuclease P complex"/>
    <property type="evidence" value="ECO:0007669"/>
    <property type="project" value="InterPro"/>
</dbReference>
<protein>
    <recommendedName>
        <fullName evidence="1">Ribonucleases P/MRP subunit Pop8-like domain-containing protein</fullName>
    </recommendedName>
</protein>
<dbReference type="InterPro" id="IPR020347">
    <property type="entry name" value="Pop8"/>
</dbReference>
<dbReference type="GO" id="GO:0000171">
    <property type="term" value="F:ribonuclease MRP activity"/>
    <property type="evidence" value="ECO:0007669"/>
    <property type="project" value="TreeGrafter"/>
</dbReference>
<dbReference type="Pfam" id="PF20976">
    <property type="entry name" value="Pop8"/>
    <property type="match status" value="1"/>
</dbReference>
<dbReference type="Proteomes" id="UP000002605">
    <property type="component" value="Chromosome 1"/>
</dbReference>
<gene>
    <name evidence="2" type="ordered locus">Cd36_11670</name>
    <name evidence="3" type="ORF">CD36_11670</name>
</gene>
<dbReference type="InterPro" id="IPR049128">
    <property type="entry name" value="Pop8-like_dom"/>
</dbReference>